<feature type="region of interest" description="Disordered" evidence="1">
    <location>
        <begin position="130"/>
        <end position="172"/>
    </location>
</feature>
<evidence type="ECO:0000256" key="1">
    <source>
        <dbReference type="SAM" id="MobiDB-lite"/>
    </source>
</evidence>
<dbReference type="EMBL" id="CP005986">
    <property type="protein sequence ID" value="AIA54651.1"/>
    <property type="molecule type" value="Genomic_DNA"/>
</dbReference>
<evidence type="ECO:0000256" key="2">
    <source>
        <dbReference type="SAM" id="Phobius"/>
    </source>
</evidence>
<dbReference type="RefSeq" id="WP_004871003.1">
    <property type="nucleotide sequence ID" value="NZ_CP005986.1"/>
</dbReference>
<accession>A0A059ZXE6</accession>
<dbReference type="HOGENOM" id="CLU_1551947_0_0_6"/>
<sequence length="172" mass="18978">MTQDSQPSSADHHNLAGLSDRQLRLIVFAGLTAFMVLAAYEFYLAVEMSRDLRAMTKQVQALSPNVQRNMDSMASDMRRMTASTNYMAQATGQMQADFWSLNKNVSPPFSFFASMVPWANENSIYSGPPRPLPLPPSRGYAGEIGYPPPYPGPDYGPYGYPGGYGPPPQENQ</sequence>
<dbReference type="KEGG" id="acz:Acaty_c0774"/>
<name>A0A059ZXE6_ACICK</name>
<dbReference type="Proteomes" id="UP000005522">
    <property type="component" value="Chromosome"/>
</dbReference>
<reference evidence="3 4" key="1">
    <citation type="journal article" date="2009" name="J. Bacteriol.">
        <title>Draft genome sequence of the extremely acidophilic bacterium Acidithiobacillus caldus ATCC 51756 reveals metabolic versatility in the genus Acidithiobacillus.</title>
        <authorList>
            <person name="Valdes J."/>
            <person name="Quatrini R."/>
            <person name="Hallberg K."/>
            <person name="Dopson M."/>
            <person name="Valenzuela P.D."/>
            <person name="Holmes D.S."/>
        </authorList>
    </citation>
    <scope>NUCLEOTIDE SEQUENCE [LARGE SCALE GENOMIC DNA]</scope>
    <source>
        <strain evidence="4">ATCC 51756 / DSM 8584 / KU</strain>
    </source>
</reference>
<feature type="transmembrane region" description="Helical" evidence="2">
    <location>
        <begin position="25"/>
        <end position="46"/>
    </location>
</feature>
<evidence type="ECO:0000313" key="3">
    <source>
        <dbReference type="EMBL" id="AIA54651.1"/>
    </source>
</evidence>
<gene>
    <name evidence="3" type="ORF">Acaty_c0774</name>
</gene>
<protein>
    <recommendedName>
        <fullName evidence="5">Transmembrane protein</fullName>
    </recommendedName>
</protein>
<keyword evidence="2" id="KW-1133">Transmembrane helix</keyword>
<dbReference type="eggNOG" id="ENOG5031YMZ">
    <property type="taxonomic scope" value="Bacteria"/>
</dbReference>
<dbReference type="GeneID" id="92930808"/>
<keyword evidence="2" id="KW-0812">Transmembrane</keyword>
<proteinExistence type="predicted"/>
<dbReference type="AlphaFoldDB" id="A0A059ZXE6"/>
<organism evidence="3 4">
    <name type="scientific">Acidithiobacillus caldus (strain ATCC 51756 / DSM 8584 / KU)</name>
    <dbReference type="NCBI Taxonomy" id="637389"/>
    <lineage>
        <taxon>Bacteria</taxon>
        <taxon>Pseudomonadati</taxon>
        <taxon>Pseudomonadota</taxon>
        <taxon>Acidithiobacillia</taxon>
        <taxon>Acidithiobacillales</taxon>
        <taxon>Acidithiobacillaceae</taxon>
        <taxon>Acidithiobacillus</taxon>
    </lineage>
</organism>
<evidence type="ECO:0000313" key="4">
    <source>
        <dbReference type="Proteomes" id="UP000005522"/>
    </source>
</evidence>
<keyword evidence="2" id="KW-0472">Membrane</keyword>
<evidence type="ECO:0008006" key="5">
    <source>
        <dbReference type="Google" id="ProtNLM"/>
    </source>
</evidence>